<reference evidence="1" key="1">
    <citation type="submission" date="2020-07" db="EMBL/GenBank/DDBJ databases">
        <title>Ethylene signaling mediates host invasion by parasitic plants.</title>
        <authorList>
            <person name="Yoshida S."/>
        </authorList>
    </citation>
    <scope>NUCLEOTIDE SEQUENCE</scope>
    <source>
        <strain evidence="1">Okayama</strain>
    </source>
</reference>
<gene>
    <name evidence="1" type="ORF">PHJA_002846300</name>
</gene>
<organism evidence="1 2">
    <name type="scientific">Phtheirospermum japonicum</name>
    <dbReference type="NCBI Taxonomy" id="374723"/>
    <lineage>
        <taxon>Eukaryota</taxon>
        <taxon>Viridiplantae</taxon>
        <taxon>Streptophyta</taxon>
        <taxon>Embryophyta</taxon>
        <taxon>Tracheophyta</taxon>
        <taxon>Spermatophyta</taxon>
        <taxon>Magnoliopsida</taxon>
        <taxon>eudicotyledons</taxon>
        <taxon>Gunneridae</taxon>
        <taxon>Pentapetalae</taxon>
        <taxon>asterids</taxon>
        <taxon>lamiids</taxon>
        <taxon>Lamiales</taxon>
        <taxon>Orobanchaceae</taxon>
        <taxon>Orobanchaceae incertae sedis</taxon>
        <taxon>Phtheirospermum</taxon>
    </lineage>
</organism>
<dbReference type="AlphaFoldDB" id="A0A830DMH2"/>
<dbReference type="Proteomes" id="UP000653305">
    <property type="component" value="Unassembled WGS sequence"/>
</dbReference>
<evidence type="ECO:0000313" key="1">
    <source>
        <dbReference type="EMBL" id="GFQ07022.1"/>
    </source>
</evidence>
<accession>A0A830DMH2</accession>
<dbReference type="EMBL" id="BMAC01001370">
    <property type="protein sequence ID" value="GFQ07022.1"/>
    <property type="molecule type" value="Genomic_DNA"/>
</dbReference>
<name>A0A830DMH2_9LAMI</name>
<keyword evidence="2" id="KW-1185">Reference proteome</keyword>
<comment type="caution">
    <text evidence="1">The sequence shown here is derived from an EMBL/GenBank/DDBJ whole genome shotgun (WGS) entry which is preliminary data.</text>
</comment>
<proteinExistence type="predicted"/>
<protein>
    <submittedName>
        <fullName evidence="1">Uncharacterized protein</fullName>
    </submittedName>
</protein>
<sequence>MQKSIGRCLEAARLRTMESFFVGLQTSRAAHERSRAARVKARLELEQLELTNESNSSTSLISSRARRAARLCVNLLTPI</sequence>
<evidence type="ECO:0000313" key="2">
    <source>
        <dbReference type="Proteomes" id="UP000653305"/>
    </source>
</evidence>